<dbReference type="EMBL" id="JAAAIN010001244">
    <property type="protein sequence ID" value="KAG0305146.1"/>
    <property type="molecule type" value="Genomic_DNA"/>
</dbReference>
<dbReference type="Proteomes" id="UP000823405">
    <property type="component" value="Unassembled WGS sequence"/>
</dbReference>
<accession>A0A9P6R1M0</accession>
<gene>
    <name evidence="1" type="ORF">BGZ97_001222</name>
</gene>
<evidence type="ECO:0000313" key="2">
    <source>
        <dbReference type="Proteomes" id="UP000823405"/>
    </source>
</evidence>
<proteinExistence type="predicted"/>
<protein>
    <submittedName>
        <fullName evidence="1">Uncharacterized protein</fullName>
    </submittedName>
</protein>
<comment type="caution">
    <text evidence="1">The sequence shown here is derived from an EMBL/GenBank/DDBJ whole genome shotgun (WGS) entry which is preliminary data.</text>
</comment>
<organism evidence="1 2">
    <name type="scientific">Linnemannia gamsii</name>
    <dbReference type="NCBI Taxonomy" id="64522"/>
    <lineage>
        <taxon>Eukaryota</taxon>
        <taxon>Fungi</taxon>
        <taxon>Fungi incertae sedis</taxon>
        <taxon>Mucoromycota</taxon>
        <taxon>Mortierellomycotina</taxon>
        <taxon>Mortierellomycetes</taxon>
        <taxon>Mortierellales</taxon>
        <taxon>Mortierellaceae</taxon>
        <taxon>Linnemannia</taxon>
    </lineage>
</organism>
<reference evidence="1" key="1">
    <citation type="journal article" date="2020" name="Fungal Divers.">
        <title>Resolving the Mortierellaceae phylogeny through synthesis of multi-gene phylogenetics and phylogenomics.</title>
        <authorList>
            <person name="Vandepol N."/>
            <person name="Liber J."/>
            <person name="Desiro A."/>
            <person name="Na H."/>
            <person name="Kennedy M."/>
            <person name="Barry K."/>
            <person name="Grigoriev I.V."/>
            <person name="Miller A.N."/>
            <person name="O'Donnell K."/>
            <person name="Stajich J.E."/>
            <person name="Bonito G."/>
        </authorList>
    </citation>
    <scope>NUCLEOTIDE SEQUENCE</scope>
    <source>
        <strain evidence="1">NVP60</strain>
    </source>
</reference>
<sequence>MEEPWRTLTAACIDKMQGRSVDDLELPDVEMQGVEDVLLEQVLSFLSNPAVSAVDCSAMFTALTGIVDLRRHRLDGYSVRAPELQEPDQGAIGILEQLPRYLKLGLYVLFLKCEDMLGVFARDALEGKDMLPEALLVRLVRDL</sequence>
<evidence type="ECO:0000313" key="1">
    <source>
        <dbReference type="EMBL" id="KAG0305146.1"/>
    </source>
</evidence>
<dbReference type="AlphaFoldDB" id="A0A9P6R1M0"/>
<dbReference type="OrthoDB" id="2440016at2759"/>
<keyword evidence="2" id="KW-1185">Reference proteome</keyword>
<name>A0A9P6R1M0_9FUNG</name>